<dbReference type="Proteomes" id="UP000199423">
    <property type="component" value="Unassembled WGS sequence"/>
</dbReference>
<dbReference type="Pfam" id="PF00239">
    <property type="entry name" value="Resolvase"/>
    <property type="match status" value="1"/>
</dbReference>
<evidence type="ECO:0000256" key="1">
    <source>
        <dbReference type="ARBA" id="ARBA00009913"/>
    </source>
</evidence>
<gene>
    <name evidence="8" type="ORF">SAMN04488557_2176</name>
</gene>
<dbReference type="PANTHER" id="PTHR30461:SF26">
    <property type="entry name" value="RESOLVASE HOMOLOG YNEB"/>
    <property type="match status" value="1"/>
</dbReference>
<evidence type="ECO:0000313" key="9">
    <source>
        <dbReference type="Proteomes" id="UP000199423"/>
    </source>
</evidence>
<protein>
    <submittedName>
        <fullName evidence="8">Site-specific DNA recombinase</fullName>
    </submittedName>
</protein>
<comment type="similarity">
    <text evidence="1">Belongs to the site-specific recombinase resolvase family.</text>
</comment>
<dbReference type="EMBL" id="FPCH01000002">
    <property type="protein sequence ID" value="SFV33985.1"/>
    <property type="molecule type" value="Genomic_DNA"/>
</dbReference>
<dbReference type="Gene3D" id="3.40.50.1390">
    <property type="entry name" value="Resolvase, N-terminal catalytic domain"/>
    <property type="match status" value="1"/>
</dbReference>
<evidence type="ECO:0000259" key="7">
    <source>
        <dbReference type="PROSITE" id="PS51736"/>
    </source>
</evidence>
<reference evidence="9" key="1">
    <citation type="submission" date="2016-10" db="EMBL/GenBank/DDBJ databases">
        <authorList>
            <person name="Varghese N."/>
            <person name="Submissions S."/>
        </authorList>
    </citation>
    <scope>NUCLEOTIDE SEQUENCE [LARGE SCALE GENOMIC DNA]</scope>
    <source>
        <strain evidence="9">DSM 1565</strain>
    </source>
</reference>
<dbReference type="AlphaFoldDB" id="A0A1I7NH43"/>
<feature type="active site" description="O-(5'-phospho-DNA)-serine intermediate" evidence="5 6">
    <location>
        <position position="21"/>
    </location>
</feature>
<dbReference type="InterPro" id="IPR006118">
    <property type="entry name" value="Recombinase_CS"/>
</dbReference>
<dbReference type="SUPFAM" id="SSF53041">
    <property type="entry name" value="Resolvase-like"/>
    <property type="match status" value="1"/>
</dbReference>
<keyword evidence="9" id="KW-1185">Reference proteome</keyword>
<dbReference type="PROSITE" id="PS00397">
    <property type="entry name" value="RECOMBINASES_1"/>
    <property type="match status" value="1"/>
</dbReference>
<keyword evidence="2" id="KW-0229">DNA integration</keyword>
<proteinExistence type="inferred from homology"/>
<evidence type="ECO:0000256" key="3">
    <source>
        <dbReference type="ARBA" id="ARBA00023125"/>
    </source>
</evidence>
<dbReference type="InterPro" id="IPR036162">
    <property type="entry name" value="Resolvase-like_N_sf"/>
</dbReference>
<organism evidence="8 9">
    <name type="scientific">Hyphomicrobium facile</name>
    <dbReference type="NCBI Taxonomy" id="51670"/>
    <lineage>
        <taxon>Bacteria</taxon>
        <taxon>Pseudomonadati</taxon>
        <taxon>Pseudomonadota</taxon>
        <taxon>Alphaproteobacteria</taxon>
        <taxon>Hyphomicrobiales</taxon>
        <taxon>Hyphomicrobiaceae</taxon>
        <taxon>Hyphomicrobium</taxon>
    </lineage>
</organism>
<sequence length="195" mass="21389">MIRKLTANAPVGQLIGYARVSTDGQDFASQVDRLRAAGCTKVYSEKQSGTKRDREQLQAAIEYVREGDTFVCIKADRIARSTKDFLDIIDKLNAKGVALRVLDQPELSGEGATAQMLRTILAAVSEFELSLIRDRMSEGRKRAKASGAVFGRPKKIDAKAAKTVKMLKKDEKLSVPEISIRTGLSVASVYRALRA</sequence>
<dbReference type="GO" id="GO:0015074">
    <property type="term" value="P:DNA integration"/>
    <property type="evidence" value="ECO:0007669"/>
    <property type="project" value="UniProtKB-KW"/>
</dbReference>
<dbReference type="InterPro" id="IPR006119">
    <property type="entry name" value="Resolv_N"/>
</dbReference>
<dbReference type="GO" id="GO:0000150">
    <property type="term" value="F:DNA strand exchange activity"/>
    <property type="evidence" value="ECO:0007669"/>
    <property type="project" value="InterPro"/>
</dbReference>
<dbReference type="PROSITE" id="PS51736">
    <property type="entry name" value="RECOMBINASES_3"/>
    <property type="match status" value="1"/>
</dbReference>
<evidence type="ECO:0000256" key="6">
    <source>
        <dbReference type="PROSITE-ProRule" id="PRU10137"/>
    </source>
</evidence>
<evidence type="ECO:0000256" key="2">
    <source>
        <dbReference type="ARBA" id="ARBA00022908"/>
    </source>
</evidence>
<evidence type="ECO:0000256" key="5">
    <source>
        <dbReference type="PIRSR" id="PIRSR606118-50"/>
    </source>
</evidence>
<accession>A0A1I7NH43</accession>
<name>A0A1I7NH43_9HYPH</name>
<dbReference type="PANTHER" id="PTHR30461">
    <property type="entry name" value="DNA-INVERTASE FROM LAMBDOID PROPHAGE"/>
    <property type="match status" value="1"/>
</dbReference>
<keyword evidence="4" id="KW-0233">DNA recombination</keyword>
<evidence type="ECO:0000313" key="8">
    <source>
        <dbReference type="EMBL" id="SFV33985.1"/>
    </source>
</evidence>
<dbReference type="RefSeq" id="WP_177228123.1">
    <property type="nucleotide sequence ID" value="NZ_FPCH01000002.1"/>
</dbReference>
<feature type="domain" description="Resolvase/invertase-type recombinase catalytic" evidence="7">
    <location>
        <begin position="13"/>
        <end position="147"/>
    </location>
</feature>
<dbReference type="SMART" id="SM00857">
    <property type="entry name" value="Resolvase"/>
    <property type="match status" value="1"/>
</dbReference>
<evidence type="ECO:0000256" key="4">
    <source>
        <dbReference type="ARBA" id="ARBA00023172"/>
    </source>
</evidence>
<dbReference type="GO" id="GO:0003677">
    <property type="term" value="F:DNA binding"/>
    <property type="evidence" value="ECO:0007669"/>
    <property type="project" value="UniProtKB-KW"/>
</dbReference>
<dbReference type="CDD" id="cd03768">
    <property type="entry name" value="SR_ResInv"/>
    <property type="match status" value="1"/>
</dbReference>
<dbReference type="InterPro" id="IPR050639">
    <property type="entry name" value="SSR_resolvase"/>
</dbReference>
<keyword evidence="3" id="KW-0238">DNA-binding</keyword>